<sequence>MSDDVSPLETALSVLSVAFTVALFAFVLYQTVSTPMAADPTVRVLATETTDSGEVLVTVELRNQQGSGLASATVEVACDDPAPDVTFEHVPADGTEEGVVRCPADSNTTDAAVATWIPA</sequence>
<organism evidence="2 3">
    <name type="scientific">Halomarina rubra</name>
    <dbReference type="NCBI Taxonomy" id="2071873"/>
    <lineage>
        <taxon>Archaea</taxon>
        <taxon>Methanobacteriati</taxon>
        <taxon>Methanobacteriota</taxon>
        <taxon>Stenosarchaea group</taxon>
        <taxon>Halobacteria</taxon>
        <taxon>Halobacteriales</taxon>
        <taxon>Natronomonadaceae</taxon>
        <taxon>Halomarina</taxon>
    </lineage>
</organism>
<protein>
    <recommendedName>
        <fullName evidence="4">Class III signal peptide-containing protein</fullName>
    </recommendedName>
</protein>
<name>A0ABD6AQJ4_9EURY</name>
<dbReference type="AlphaFoldDB" id="A0ABD6AQJ4"/>
<gene>
    <name evidence="2" type="ORF">ACFSBT_02355</name>
</gene>
<evidence type="ECO:0000313" key="2">
    <source>
        <dbReference type="EMBL" id="MFD1512121.1"/>
    </source>
</evidence>
<keyword evidence="3" id="KW-1185">Reference proteome</keyword>
<evidence type="ECO:0008006" key="4">
    <source>
        <dbReference type="Google" id="ProtNLM"/>
    </source>
</evidence>
<evidence type="ECO:0000313" key="3">
    <source>
        <dbReference type="Proteomes" id="UP001597187"/>
    </source>
</evidence>
<feature type="transmembrane region" description="Helical" evidence="1">
    <location>
        <begin position="12"/>
        <end position="29"/>
    </location>
</feature>
<evidence type="ECO:0000256" key="1">
    <source>
        <dbReference type="SAM" id="Phobius"/>
    </source>
</evidence>
<proteinExistence type="predicted"/>
<dbReference type="EMBL" id="JBHUDC010000002">
    <property type="protein sequence ID" value="MFD1512121.1"/>
    <property type="molecule type" value="Genomic_DNA"/>
</dbReference>
<reference evidence="2 3" key="1">
    <citation type="journal article" date="2019" name="Int. J. Syst. Evol. Microbiol.">
        <title>The Global Catalogue of Microorganisms (GCM) 10K type strain sequencing project: providing services to taxonomists for standard genome sequencing and annotation.</title>
        <authorList>
            <consortium name="The Broad Institute Genomics Platform"/>
            <consortium name="The Broad Institute Genome Sequencing Center for Infectious Disease"/>
            <person name="Wu L."/>
            <person name="Ma J."/>
        </authorList>
    </citation>
    <scope>NUCLEOTIDE SEQUENCE [LARGE SCALE GENOMIC DNA]</scope>
    <source>
        <strain evidence="2 3">CGMCC 1.12563</strain>
    </source>
</reference>
<comment type="caution">
    <text evidence="2">The sequence shown here is derived from an EMBL/GenBank/DDBJ whole genome shotgun (WGS) entry which is preliminary data.</text>
</comment>
<accession>A0ABD6AQJ4</accession>
<dbReference type="RefSeq" id="WP_250872108.1">
    <property type="nucleotide sequence ID" value="NZ_JALXFV010000002.1"/>
</dbReference>
<dbReference type="Proteomes" id="UP001597187">
    <property type="component" value="Unassembled WGS sequence"/>
</dbReference>
<keyword evidence="1" id="KW-1133">Transmembrane helix</keyword>
<keyword evidence="1" id="KW-0472">Membrane</keyword>
<keyword evidence="1" id="KW-0812">Transmembrane</keyword>